<dbReference type="EMBL" id="DPBP01000022">
    <property type="protein sequence ID" value="HCE17198.1"/>
    <property type="molecule type" value="Genomic_DNA"/>
</dbReference>
<dbReference type="Proteomes" id="UP000264141">
    <property type="component" value="Unassembled WGS sequence"/>
</dbReference>
<protein>
    <submittedName>
        <fullName evidence="1">Uncharacterized protein</fullName>
    </submittedName>
</protein>
<organism evidence="1 2">
    <name type="scientific">Anaerolinea thermolimosa</name>
    <dbReference type="NCBI Taxonomy" id="229919"/>
    <lineage>
        <taxon>Bacteria</taxon>
        <taxon>Bacillati</taxon>
        <taxon>Chloroflexota</taxon>
        <taxon>Anaerolineae</taxon>
        <taxon>Anaerolineales</taxon>
        <taxon>Anaerolineaceae</taxon>
        <taxon>Anaerolinea</taxon>
    </lineage>
</organism>
<gene>
    <name evidence="1" type="ORF">DEQ80_05005</name>
</gene>
<reference evidence="1 2" key="1">
    <citation type="journal article" date="2018" name="Nat. Biotechnol.">
        <title>A standardized bacterial taxonomy based on genome phylogeny substantially revises the tree of life.</title>
        <authorList>
            <person name="Parks D.H."/>
            <person name="Chuvochina M."/>
            <person name="Waite D.W."/>
            <person name="Rinke C."/>
            <person name="Skarshewski A."/>
            <person name="Chaumeil P.A."/>
            <person name="Hugenholtz P."/>
        </authorList>
    </citation>
    <scope>NUCLEOTIDE SEQUENCE [LARGE SCALE GENOMIC DNA]</scope>
    <source>
        <strain evidence="1">UBA8781</strain>
    </source>
</reference>
<dbReference type="AlphaFoldDB" id="A0A3D1JHF4"/>
<comment type="caution">
    <text evidence="1">The sequence shown here is derived from an EMBL/GenBank/DDBJ whole genome shotgun (WGS) entry which is preliminary data.</text>
</comment>
<accession>A0A3D1JHF4</accession>
<sequence>MLRGVFIGQHNGFIQVSGNYGAAAVGQRLGNNFGARPLFQLAGNRQSGLFGQRCRGGQKDCRSEHVMFGLGQQVGCNPFRVGSFVGDHQGLSGAGQAIDAHHSINLFLRQSHKKIAGAKNFIHPGNTFGAERQSGNGLRATQGINLLDPHQSTGGQDDGGYLAGSTLRRSNHDDLLYSGYLCWHDGH</sequence>
<name>A0A3D1JHF4_9CHLR</name>
<proteinExistence type="predicted"/>
<evidence type="ECO:0000313" key="1">
    <source>
        <dbReference type="EMBL" id="HCE17198.1"/>
    </source>
</evidence>
<evidence type="ECO:0000313" key="2">
    <source>
        <dbReference type="Proteomes" id="UP000264141"/>
    </source>
</evidence>